<dbReference type="PRINTS" id="PR00151">
    <property type="entry name" value="PORPHBDMNASE"/>
</dbReference>
<protein>
    <recommendedName>
        <fullName evidence="8">Porphobilinogen deaminase</fullName>
        <shortName evidence="8">PBG</shortName>
        <ecNumber evidence="8">2.5.1.61</ecNumber>
    </recommendedName>
    <alternativeName>
        <fullName evidence="8">Hydroxymethylbilane synthase</fullName>
        <shortName evidence="8">HMBS</shortName>
    </alternativeName>
    <alternativeName>
        <fullName evidence="8">Pre-uroporphyrinogen synthase</fullName>
    </alternativeName>
</protein>
<dbReference type="InterPro" id="IPR022418">
    <property type="entry name" value="Porphobilinogen_deaminase_C"/>
</dbReference>
<comment type="similarity">
    <text evidence="3 8">Belongs to the HMBS family.</text>
</comment>
<keyword evidence="12" id="KW-1185">Reference proteome</keyword>
<evidence type="ECO:0000256" key="4">
    <source>
        <dbReference type="ARBA" id="ARBA00011245"/>
    </source>
</evidence>
<dbReference type="GO" id="GO:0004418">
    <property type="term" value="F:hydroxymethylbilane synthase activity"/>
    <property type="evidence" value="ECO:0007669"/>
    <property type="project" value="UniProtKB-UniRule"/>
</dbReference>
<sequence length="310" mass="34039">MRTIVIGTRKSNLALKQTEWVKEKLEGLGLPYKFELKKIVTKGDRILDVTLSKVGGKALFVKEIEKAMEDGEIDLAVHSMKDIPSVIPEGFALGAVTERVDPRDVLITESGKKLHELPAGAVIGTSSLRRQAQILAARPDVEVKWIRGNIETRMRKMKEEDFDAIVLAAAGLERMGWSAEIVTEYLAPENSLPSVGQGALGIECRADDRNILELLQHIHDEEVARTVQAERAFLKNVEGSCQVPVAGHAVMEKGKDVTLRALVASPDGKTLLQDERTGSDPEQLGKIIAANLLDRGGKEILDQVKKDLEE</sequence>
<dbReference type="RefSeq" id="WP_114372008.1">
    <property type="nucleotide sequence ID" value="NZ_CP031092.1"/>
</dbReference>
<keyword evidence="5 8" id="KW-0808">Transferase</keyword>
<evidence type="ECO:0000256" key="1">
    <source>
        <dbReference type="ARBA" id="ARBA00002869"/>
    </source>
</evidence>
<dbReference type="SUPFAM" id="SSF54782">
    <property type="entry name" value="Porphobilinogen deaminase (hydroxymethylbilane synthase), C-terminal domain"/>
    <property type="match status" value="1"/>
</dbReference>
<dbReference type="GO" id="GO:0005737">
    <property type="term" value="C:cytoplasm"/>
    <property type="evidence" value="ECO:0007669"/>
    <property type="project" value="UniProtKB-UniRule"/>
</dbReference>
<evidence type="ECO:0000259" key="9">
    <source>
        <dbReference type="Pfam" id="PF01379"/>
    </source>
</evidence>
<dbReference type="NCBIfam" id="TIGR00212">
    <property type="entry name" value="hemC"/>
    <property type="match status" value="1"/>
</dbReference>
<dbReference type="InterPro" id="IPR022419">
    <property type="entry name" value="Porphobilin_deaminase_cofac_BS"/>
</dbReference>
<dbReference type="PIRSF" id="PIRSF001438">
    <property type="entry name" value="4pyrrol_synth_OHMeBilane_synth"/>
    <property type="match status" value="1"/>
</dbReference>
<feature type="domain" description="Porphobilinogen deaminase N-terminal" evidence="9">
    <location>
        <begin position="4"/>
        <end position="212"/>
    </location>
</feature>
<comment type="catalytic activity">
    <reaction evidence="7 8">
        <text>4 porphobilinogen + H2O = hydroxymethylbilane + 4 NH4(+)</text>
        <dbReference type="Rhea" id="RHEA:13185"/>
        <dbReference type="ChEBI" id="CHEBI:15377"/>
        <dbReference type="ChEBI" id="CHEBI:28938"/>
        <dbReference type="ChEBI" id="CHEBI:57845"/>
        <dbReference type="ChEBI" id="CHEBI:58126"/>
        <dbReference type="EC" id="2.5.1.61"/>
    </reaction>
</comment>
<dbReference type="GO" id="GO:0006782">
    <property type="term" value="P:protoporphyrinogen IX biosynthetic process"/>
    <property type="evidence" value="ECO:0007669"/>
    <property type="project" value="UniProtKB-UniRule"/>
</dbReference>
<dbReference type="FunFam" id="3.40.190.10:FF:000005">
    <property type="entry name" value="Porphobilinogen deaminase"/>
    <property type="match status" value="1"/>
</dbReference>
<comment type="pathway">
    <text evidence="2">Porphyrin-containing compound metabolism; protoporphyrin-IX biosynthesis; coproporphyrinogen-III from 5-aminolevulinate: step 2/4.</text>
</comment>
<evidence type="ECO:0000313" key="12">
    <source>
        <dbReference type="Proteomes" id="UP000252100"/>
    </source>
</evidence>
<evidence type="ECO:0000259" key="10">
    <source>
        <dbReference type="Pfam" id="PF03900"/>
    </source>
</evidence>
<dbReference type="PANTHER" id="PTHR11557:SF0">
    <property type="entry name" value="PORPHOBILINOGEN DEAMINASE"/>
    <property type="match status" value="1"/>
</dbReference>
<feature type="modified residue" description="S-(dipyrrolylmethanemethyl)cysteine" evidence="8">
    <location>
        <position position="241"/>
    </location>
</feature>
<accession>A0A345BXW9</accession>
<evidence type="ECO:0000256" key="6">
    <source>
        <dbReference type="ARBA" id="ARBA00023244"/>
    </source>
</evidence>
<dbReference type="AlphaFoldDB" id="A0A345BXW9"/>
<keyword evidence="6 8" id="KW-0627">Porphyrin biosynthesis</keyword>
<organism evidence="11 12">
    <name type="scientific">Salicibibacter kimchii</name>
    <dbReference type="NCBI Taxonomy" id="2099786"/>
    <lineage>
        <taxon>Bacteria</taxon>
        <taxon>Bacillati</taxon>
        <taxon>Bacillota</taxon>
        <taxon>Bacilli</taxon>
        <taxon>Bacillales</taxon>
        <taxon>Bacillaceae</taxon>
        <taxon>Salicibibacter</taxon>
    </lineage>
</organism>
<evidence type="ECO:0000256" key="5">
    <source>
        <dbReference type="ARBA" id="ARBA00022679"/>
    </source>
</evidence>
<feature type="domain" description="Porphobilinogen deaminase C-terminal" evidence="10">
    <location>
        <begin position="225"/>
        <end position="293"/>
    </location>
</feature>
<dbReference type="FunFam" id="3.30.160.40:FF:000001">
    <property type="entry name" value="Porphobilinogen deaminase"/>
    <property type="match status" value="1"/>
</dbReference>
<dbReference type="EMBL" id="CP031092">
    <property type="protein sequence ID" value="AXF55800.1"/>
    <property type="molecule type" value="Genomic_DNA"/>
</dbReference>
<dbReference type="InterPro" id="IPR022417">
    <property type="entry name" value="Porphobilin_deaminase_N"/>
</dbReference>
<dbReference type="SUPFAM" id="SSF53850">
    <property type="entry name" value="Periplasmic binding protein-like II"/>
    <property type="match status" value="1"/>
</dbReference>
<evidence type="ECO:0000256" key="2">
    <source>
        <dbReference type="ARBA" id="ARBA00004735"/>
    </source>
</evidence>
<evidence type="ECO:0000256" key="8">
    <source>
        <dbReference type="HAMAP-Rule" id="MF_00260"/>
    </source>
</evidence>
<dbReference type="Gene3D" id="3.40.190.10">
    <property type="entry name" value="Periplasmic binding protein-like II"/>
    <property type="match status" value="2"/>
</dbReference>
<dbReference type="EC" id="2.5.1.61" evidence="8"/>
<dbReference type="PROSITE" id="PS00533">
    <property type="entry name" value="PORPHOBILINOGEN_DEAM"/>
    <property type="match status" value="1"/>
</dbReference>
<dbReference type="InterPro" id="IPR000860">
    <property type="entry name" value="HemC"/>
</dbReference>
<dbReference type="InterPro" id="IPR036803">
    <property type="entry name" value="Porphobilinogen_deaminase_C_sf"/>
</dbReference>
<name>A0A345BXW9_9BACI</name>
<reference evidence="11 12" key="1">
    <citation type="journal article" date="2018" name="J. Microbiol.">
        <title>Salicibibacter kimchii gen. nov., sp. nov., a moderately halophilic and alkalitolerant bacterium in the family Bacillaceae, isolated from kimchi.</title>
        <authorList>
            <person name="Jang J.Y."/>
            <person name="Oh Y.J."/>
            <person name="Lim S.K."/>
            <person name="Park H.K."/>
            <person name="Lee C."/>
            <person name="Kim J.Y."/>
            <person name="Lee M.A."/>
            <person name="Choi H.J."/>
        </authorList>
    </citation>
    <scope>NUCLEOTIDE SEQUENCE [LARGE SCALE GENOMIC DNA]</scope>
    <source>
        <strain evidence="11 12">NKC1-1</strain>
    </source>
</reference>
<dbReference type="HAMAP" id="MF_00260">
    <property type="entry name" value="Porphobil_deam"/>
    <property type="match status" value="1"/>
</dbReference>
<gene>
    <name evidence="8" type="primary">hemC</name>
    <name evidence="11" type="ORF">DT065_07010</name>
</gene>
<dbReference type="Proteomes" id="UP000252100">
    <property type="component" value="Chromosome"/>
</dbReference>
<evidence type="ECO:0000256" key="3">
    <source>
        <dbReference type="ARBA" id="ARBA00005638"/>
    </source>
</evidence>
<evidence type="ECO:0000256" key="7">
    <source>
        <dbReference type="ARBA" id="ARBA00048169"/>
    </source>
</evidence>
<dbReference type="OrthoDB" id="9810298at2"/>
<dbReference type="Gene3D" id="3.30.160.40">
    <property type="entry name" value="Porphobilinogen deaminase, C-terminal domain"/>
    <property type="match status" value="1"/>
</dbReference>
<evidence type="ECO:0000313" key="11">
    <source>
        <dbReference type="EMBL" id="AXF55800.1"/>
    </source>
</evidence>
<dbReference type="CDD" id="cd13646">
    <property type="entry name" value="PBP2_EcHMBS_like"/>
    <property type="match status" value="1"/>
</dbReference>
<comment type="function">
    <text evidence="1 8">Tetrapolymerization of the monopyrrole PBG into the hydroxymethylbilane pre-uroporphyrinogen in several discrete steps.</text>
</comment>
<proteinExistence type="inferred from homology"/>
<comment type="cofactor">
    <cofactor evidence="8">
        <name>dipyrromethane</name>
        <dbReference type="ChEBI" id="CHEBI:60342"/>
    </cofactor>
    <text evidence="8">Binds 1 dipyrromethane group covalently.</text>
</comment>
<comment type="subunit">
    <text evidence="4 8">Monomer.</text>
</comment>
<dbReference type="Pfam" id="PF03900">
    <property type="entry name" value="Porphobil_deamC"/>
    <property type="match status" value="1"/>
</dbReference>
<dbReference type="Pfam" id="PF01379">
    <property type="entry name" value="Porphobil_deam"/>
    <property type="match status" value="1"/>
</dbReference>
<dbReference type="FunFam" id="3.40.190.10:FF:000004">
    <property type="entry name" value="Porphobilinogen deaminase"/>
    <property type="match status" value="1"/>
</dbReference>
<dbReference type="PANTHER" id="PTHR11557">
    <property type="entry name" value="PORPHOBILINOGEN DEAMINASE"/>
    <property type="match status" value="1"/>
</dbReference>
<comment type="miscellaneous">
    <text evidence="8">The porphobilinogen subunits are added to the dipyrromethane group.</text>
</comment>
<dbReference type="KEGG" id="rue:DT065_07010"/>